<dbReference type="OrthoDB" id="9810148at2"/>
<dbReference type="InterPro" id="IPR050238">
    <property type="entry name" value="DNA_Rep/Repair_Clamp_Loader"/>
</dbReference>
<keyword evidence="1" id="KW-0808">Transferase</keyword>
<evidence type="ECO:0000313" key="1">
    <source>
        <dbReference type="EMBL" id="TWT90734.1"/>
    </source>
</evidence>
<keyword evidence="2" id="KW-1185">Reference proteome</keyword>
<dbReference type="Proteomes" id="UP000315440">
    <property type="component" value="Unassembled WGS sequence"/>
</dbReference>
<dbReference type="AlphaFoldDB" id="A0A5C5ZT59"/>
<keyword evidence="1" id="KW-0548">Nucleotidyltransferase</keyword>
<dbReference type="EC" id="2.7.7.7" evidence="1"/>
<dbReference type="GO" id="GO:0003887">
    <property type="term" value="F:DNA-directed DNA polymerase activity"/>
    <property type="evidence" value="ECO:0007669"/>
    <property type="project" value="UniProtKB-EC"/>
</dbReference>
<dbReference type="InterPro" id="IPR027417">
    <property type="entry name" value="P-loop_NTPase"/>
</dbReference>
<dbReference type="PANTHER" id="PTHR11669:SF8">
    <property type="entry name" value="DNA POLYMERASE III SUBUNIT DELTA"/>
    <property type="match status" value="1"/>
</dbReference>
<proteinExistence type="predicted"/>
<dbReference type="SUPFAM" id="SSF52540">
    <property type="entry name" value="P-loop containing nucleoside triphosphate hydrolases"/>
    <property type="match status" value="1"/>
</dbReference>
<dbReference type="GO" id="GO:0006261">
    <property type="term" value="P:DNA-templated DNA replication"/>
    <property type="evidence" value="ECO:0007669"/>
    <property type="project" value="TreeGrafter"/>
</dbReference>
<dbReference type="Gene3D" id="3.40.50.300">
    <property type="entry name" value="P-loop containing nucleotide triphosphate hydrolases"/>
    <property type="match status" value="1"/>
</dbReference>
<gene>
    <name evidence="1" type="primary">dnaX_1</name>
    <name evidence="1" type="ORF">Mal64_11290</name>
</gene>
<dbReference type="EMBL" id="SJPQ01000001">
    <property type="protein sequence ID" value="TWT90734.1"/>
    <property type="molecule type" value="Genomic_DNA"/>
</dbReference>
<accession>A0A5C5ZT59</accession>
<organism evidence="1 2">
    <name type="scientific">Pseudobythopirellula maris</name>
    <dbReference type="NCBI Taxonomy" id="2527991"/>
    <lineage>
        <taxon>Bacteria</taxon>
        <taxon>Pseudomonadati</taxon>
        <taxon>Planctomycetota</taxon>
        <taxon>Planctomycetia</taxon>
        <taxon>Pirellulales</taxon>
        <taxon>Lacipirellulaceae</taxon>
        <taxon>Pseudobythopirellula</taxon>
    </lineage>
</organism>
<name>A0A5C5ZT59_9BACT</name>
<dbReference type="PANTHER" id="PTHR11669">
    <property type="entry name" value="REPLICATION FACTOR C / DNA POLYMERASE III GAMMA-TAU SUBUNIT"/>
    <property type="match status" value="1"/>
</dbReference>
<protein>
    <submittedName>
        <fullName evidence="1">DNA polymerase III subunit tau</fullName>
        <ecNumber evidence="1">2.7.7.7</ecNumber>
    </submittedName>
</protein>
<dbReference type="Pfam" id="PF13177">
    <property type="entry name" value="DNA_pol3_delta2"/>
    <property type="match status" value="1"/>
</dbReference>
<evidence type="ECO:0000313" key="2">
    <source>
        <dbReference type="Proteomes" id="UP000315440"/>
    </source>
</evidence>
<sequence length="342" mass="36472">MLQGHQPAREFFRRTIQAGRLASTYLFVGPEGIGKRTFAHWLAKALQCSGSDSNGLEACGRCESCLLCDAGSHPDVLTVARPPGKSSLPLDLFIGRAEHRHREGLCHDIALKPYLGRRRVAIIDDADALGVESANCLLKTLEEPPPHSVLILIGTSLARQLPTIRSRAQVVRFAPLDPTTAAQVLESLPEWTAGAPSEGRPDAETLARLARGSVSRALALSDGSAEEDRRAVLGCLERSVGDPLRLAKLLQERTDSAGKQASERRDRLRRLIGFLVESGREAMHAAAAAGTDPSGALSMVEACLDAEEAIDRNANLANVVARLAQQLAAAAPRAVAARGQAV</sequence>
<comment type="caution">
    <text evidence="1">The sequence shown here is derived from an EMBL/GenBank/DDBJ whole genome shotgun (WGS) entry which is preliminary data.</text>
</comment>
<reference evidence="1 2" key="1">
    <citation type="submission" date="2019-02" db="EMBL/GenBank/DDBJ databases">
        <title>Deep-cultivation of Planctomycetes and their phenomic and genomic characterization uncovers novel biology.</title>
        <authorList>
            <person name="Wiegand S."/>
            <person name="Jogler M."/>
            <person name="Boedeker C."/>
            <person name="Pinto D."/>
            <person name="Vollmers J."/>
            <person name="Rivas-Marin E."/>
            <person name="Kohn T."/>
            <person name="Peeters S.H."/>
            <person name="Heuer A."/>
            <person name="Rast P."/>
            <person name="Oberbeckmann S."/>
            <person name="Bunk B."/>
            <person name="Jeske O."/>
            <person name="Meyerdierks A."/>
            <person name="Storesund J.E."/>
            <person name="Kallscheuer N."/>
            <person name="Luecker S."/>
            <person name="Lage O.M."/>
            <person name="Pohl T."/>
            <person name="Merkel B.J."/>
            <person name="Hornburger P."/>
            <person name="Mueller R.-W."/>
            <person name="Bruemmer F."/>
            <person name="Labrenz M."/>
            <person name="Spormann A.M."/>
            <person name="Op Den Camp H."/>
            <person name="Overmann J."/>
            <person name="Amann R."/>
            <person name="Jetten M.S.M."/>
            <person name="Mascher T."/>
            <person name="Medema M.H."/>
            <person name="Devos D.P."/>
            <person name="Kaster A.-K."/>
            <person name="Ovreas L."/>
            <person name="Rohde M."/>
            <person name="Galperin M.Y."/>
            <person name="Jogler C."/>
        </authorList>
    </citation>
    <scope>NUCLEOTIDE SEQUENCE [LARGE SCALE GENOMIC DNA]</scope>
    <source>
        <strain evidence="1 2">Mal64</strain>
    </source>
</reference>
<dbReference type="RefSeq" id="WP_146397880.1">
    <property type="nucleotide sequence ID" value="NZ_SJPQ01000001.1"/>
</dbReference>